<dbReference type="SUPFAM" id="SSF53795">
    <property type="entry name" value="PEP carboxykinase-like"/>
    <property type="match status" value="1"/>
</dbReference>
<organism evidence="1 2">
    <name type="scientific">Pedobacter changchengzhani</name>
    <dbReference type="NCBI Taxonomy" id="2529274"/>
    <lineage>
        <taxon>Bacteria</taxon>
        <taxon>Pseudomonadati</taxon>
        <taxon>Bacteroidota</taxon>
        <taxon>Sphingobacteriia</taxon>
        <taxon>Sphingobacteriales</taxon>
        <taxon>Sphingobacteriaceae</taxon>
        <taxon>Pedobacter</taxon>
    </lineage>
</organism>
<evidence type="ECO:0000313" key="2">
    <source>
        <dbReference type="Proteomes" id="UP000295668"/>
    </source>
</evidence>
<evidence type="ECO:0000313" key="1">
    <source>
        <dbReference type="EMBL" id="TDG37687.1"/>
    </source>
</evidence>
<dbReference type="Proteomes" id="UP000295668">
    <property type="component" value="Unassembled WGS sequence"/>
</dbReference>
<accession>A0A4R5MPA8</accession>
<keyword evidence="2" id="KW-1185">Reference proteome</keyword>
<comment type="caution">
    <text evidence="1">The sequence shown here is derived from an EMBL/GenBank/DDBJ whole genome shotgun (WGS) entry which is preliminary data.</text>
</comment>
<sequence>MKYKYLLGGFTIASDLHFPELVQSLDDADVTISLGKVSEHLATNDVGFPFIEANEFQYLLRLPNIGRYLVENGTSVTIQPDDCALIGDVKNYVLTAIFGALSCQRNFLPMHGGAILVDGKAYLILGNSGVGKSTLLSSLNQMGYKVITDDISNIKIVNGQPVLYPSFPRIMIWKDTLAKMQIDNTTLVRVRSDMEKYFLQIDDTDFTTPVEIYKIFVLVNRKVEDALEVKGFNKINLLKNNIFHPWMINAFKKHISINEQIMVLSSKVTVERFYNNLSADMKFNVEEFIKRI</sequence>
<dbReference type="RefSeq" id="WP_133260775.1">
    <property type="nucleotide sequence ID" value="NZ_SJCY01000001.1"/>
</dbReference>
<protein>
    <recommendedName>
        <fullName evidence="3">Serine kinase</fullName>
    </recommendedName>
</protein>
<reference evidence="1 2" key="1">
    <citation type="submission" date="2019-02" db="EMBL/GenBank/DDBJ databases">
        <title>Pedobacter sp. nov., a novel speices isolated from soil of pinguins habitat in Antarcitica.</title>
        <authorList>
            <person name="He R.-H."/>
        </authorList>
    </citation>
    <scope>NUCLEOTIDE SEQUENCE [LARGE SCALE GENOMIC DNA]</scope>
    <source>
        <strain evidence="1 2">E01020</strain>
    </source>
</reference>
<proteinExistence type="predicted"/>
<dbReference type="Gene3D" id="3.40.50.300">
    <property type="entry name" value="P-loop containing nucleotide triphosphate hydrolases"/>
    <property type="match status" value="1"/>
</dbReference>
<evidence type="ECO:0008006" key="3">
    <source>
        <dbReference type="Google" id="ProtNLM"/>
    </source>
</evidence>
<dbReference type="InterPro" id="IPR027417">
    <property type="entry name" value="P-loop_NTPase"/>
</dbReference>
<name>A0A4R5MPA8_9SPHI</name>
<dbReference type="AlphaFoldDB" id="A0A4R5MPA8"/>
<dbReference type="EMBL" id="SJCY01000001">
    <property type="protein sequence ID" value="TDG37687.1"/>
    <property type="molecule type" value="Genomic_DNA"/>
</dbReference>
<dbReference type="OrthoDB" id="5430844at2"/>
<gene>
    <name evidence="1" type="ORF">EZJ43_00920</name>
</gene>